<dbReference type="GO" id="GO:0016020">
    <property type="term" value="C:membrane"/>
    <property type="evidence" value="ECO:0007669"/>
    <property type="project" value="TreeGrafter"/>
</dbReference>
<keyword evidence="7" id="KW-1185">Reference proteome</keyword>
<name>A0A813WDV4_ADIRI</name>
<organism evidence="5 8">
    <name type="scientific">Adineta ricciae</name>
    <name type="common">Rotifer</name>
    <dbReference type="NCBI Taxonomy" id="249248"/>
    <lineage>
        <taxon>Eukaryota</taxon>
        <taxon>Metazoa</taxon>
        <taxon>Spiralia</taxon>
        <taxon>Gnathifera</taxon>
        <taxon>Rotifera</taxon>
        <taxon>Eurotatoria</taxon>
        <taxon>Bdelloidea</taxon>
        <taxon>Adinetida</taxon>
        <taxon>Adinetidae</taxon>
        <taxon>Adineta</taxon>
    </lineage>
</organism>
<dbReference type="PANTHER" id="PTHR12277">
    <property type="entry name" value="ALPHA/BETA HYDROLASE DOMAIN-CONTAINING PROTEIN"/>
    <property type="match status" value="1"/>
</dbReference>
<accession>A0A813WDV4</accession>
<feature type="compositionally biased region" description="Low complexity" evidence="3">
    <location>
        <begin position="15"/>
        <end position="27"/>
    </location>
</feature>
<dbReference type="Proteomes" id="UP000663828">
    <property type="component" value="Unassembled WGS sequence"/>
</dbReference>
<evidence type="ECO:0000313" key="5">
    <source>
        <dbReference type="EMBL" id="CAF0852001.1"/>
    </source>
</evidence>
<feature type="domain" description="AB hydrolase-1" evidence="4">
    <location>
        <begin position="197"/>
        <end position="288"/>
    </location>
</feature>
<dbReference type="AlphaFoldDB" id="A0A813WDV4"/>
<comment type="caution">
    <text evidence="5">The sequence shown here is derived from an EMBL/GenBank/DDBJ whole genome shotgun (WGS) entry which is preliminary data.</text>
</comment>
<dbReference type="Pfam" id="PF00561">
    <property type="entry name" value="Abhydrolase_1"/>
    <property type="match status" value="1"/>
</dbReference>
<proteinExistence type="predicted"/>
<dbReference type="EMBL" id="CAJNOJ010000022">
    <property type="protein sequence ID" value="CAF0852001.1"/>
    <property type="molecule type" value="Genomic_DNA"/>
</dbReference>
<evidence type="ECO:0000259" key="4">
    <source>
        <dbReference type="Pfam" id="PF00561"/>
    </source>
</evidence>
<feature type="region of interest" description="Disordered" evidence="3">
    <location>
        <begin position="1"/>
        <end position="73"/>
    </location>
</feature>
<sequence>MGNSLPQLNATRSEATTTTATTMTTATNGASHPTKLKKSRSLRDYTRSASLMNSSTNSSIKRNISLSRPRSMAPSDAEIIDIRALRCALPLAENPSEDGISTTANTNNEGENRLLKQLDYIQSCVRKDKGLFGMMTENLQSKHIFSNDEPENTHTLDRTPQDFNMDYQSIYLQTPDGEFIHAYWIYHSIEQISSTTTLLYLHGAGGNISHRLEVVRLFYENLHCNVLIIDYRGFGKSTGSPTELGLYIDAQTGYDYLIYKQKINPDNIIVFGTSLGASVAIQLVSDPLNRAQVAIFENAFISVPEIAKYFLTYAKSVIGVTKSIGFIYLFDSLPKVRRIECPCIYLTGLLDPIIPTWMSSTLYNDTRAARKRHLFEYPFGKHNDLPIMPEYFENIQSFINELPRTKSSDEQEAVLR</sequence>
<evidence type="ECO:0000256" key="3">
    <source>
        <dbReference type="SAM" id="MobiDB-lite"/>
    </source>
</evidence>
<evidence type="ECO:0000256" key="2">
    <source>
        <dbReference type="ARBA" id="ARBA00042701"/>
    </source>
</evidence>
<dbReference type="OrthoDB" id="10249433at2759"/>
<dbReference type="Proteomes" id="UP000663852">
    <property type="component" value="Unassembled WGS sequence"/>
</dbReference>
<evidence type="ECO:0000313" key="7">
    <source>
        <dbReference type="Proteomes" id="UP000663828"/>
    </source>
</evidence>
<dbReference type="PANTHER" id="PTHR12277:SF81">
    <property type="entry name" value="PROTEIN ABHD13"/>
    <property type="match status" value="1"/>
</dbReference>
<dbReference type="Gene3D" id="3.40.50.1820">
    <property type="entry name" value="alpha/beta hydrolase"/>
    <property type="match status" value="1"/>
</dbReference>
<protein>
    <recommendedName>
        <fullName evidence="1">Protein ABHD13</fullName>
    </recommendedName>
    <alternativeName>
        <fullName evidence="2">Alpha/beta hydrolase domain-containing protein 13</fullName>
    </alternativeName>
</protein>
<evidence type="ECO:0000313" key="8">
    <source>
        <dbReference type="Proteomes" id="UP000663852"/>
    </source>
</evidence>
<dbReference type="EMBL" id="CAJNOR010001808">
    <property type="protein sequence ID" value="CAF1202440.1"/>
    <property type="molecule type" value="Genomic_DNA"/>
</dbReference>
<gene>
    <name evidence="5" type="ORF">EDS130_LOCUS7363</name>
    <name evidence="6" type="ORF">XAT740_LOCUS23753</name>
</gene>
<dbReference type="InterPro" id="IPR000073">
    <property type="entry name" value="AB_hydrolase_1"/>
</dbReference>
<evidence type="ECO:0000313" key="6">
    <source>
        <dbReference type="EMBL" id="CAF1202440.1"/>
    </source>
</evidence>
<feature type="compositionally biased region" description="Polar residues" evidence="3">
    <location>
        <begin position="1"/>
        <end position="14"/>
    </location>
</feature>
<feature type="compositionally biased region" description="Low complexity" evidence="3">
    <location>
        <begin position="48"/>
        <end position="59"/>
    </location>
</feature>
<evidence type="ECO:0000256" key="1">
    <source>
        <dbReference type="ARBA" id="ARBA00040125"/>
    </source>
</evidence>
<reference evidence="5" key="1">
    <citation type="submission" date="2021-02" db="EMBL/GenBank/DDBJ databases">
        <authorList>
            <person name="Nowell W R."/>
        </authorList>
    </citation>
    <scope>NUCLEOTIDE SEQUENCE</scope>
</reference>
<dbReference type="InterPro" id="IPR029058">
    <property type="entry name" value="AB_hydrolase_fold"/>
</dbReference>
<dbReference type="SUPFAM" id="SSF53474">
    <property type="entry name" value="alpha/beta-Hydrolases"/>
    <property type="match status" value="1"/>
</dbReference>
<dbReference type="GO" id="GO:0008474">
    <property type="term" value="F:palmitoyl-(protein) hydrolase activity"/>
    <property type="evidence" value="ECO:0007669"/>
    <property type="project" value="TreeGrafter"/>
</dbReference>